<dbReference type="EMBL" id="KQ965734">
    <property type="protein sequence ID" value="KXS20992.1"/>
    <property type="molecule type" value="Genomic_DNA"/>
</dbReference>
<dbReference type="Pfam" id="PF23099">
    <property type="entry name" value="UTP20_C"/>
    <property type="match status" value="1"/>
</dbReference>
<dbReference type="InterPro" id="IPR011430">
    <property type="entry name" value="UTP20_N"/>
</dbReference>
<dbReference type="PANTHER" id="PTHR17695">
    <property type="entry name" value="SMALL SUBUNIT PROCESSOME COMPONENT 20 HOMOLOG"/>
    <property type="match status" value="1"/>
</dbReference>
<feature type="region of interest" description="Disordered" evidence="2">
    <location>
        <begin position="664"/>
        <end position="700"/>
    </location>
</feature>
<dbReference type="STRING" id="1344416.A0A139AW80"/>
<dbReference type="GO" id="GO:0030686">
    <property type="term" value="C:90S preribosome"/>
    <property type="evidence" value="ECO:0007669"/>
    <property type="project" value="TreeGrafter"/>
</dbReference>
<feature type="compositionally biased region" description="Basic and acidic residues" evidence="2">
    <location>
        <begin position="680"/>
        <end position="689"/>
    </location>
</feature>
<dbReference type="InterPro" id="IPR021133">
    <property type="entry name" value="HEAT_type_2"/>
</dbReference>
<evidence type="ECO:0000256" key="2">
    <source>
        <dbReference type="SAM" id="MobiDB-lite"/>
    </source>
</evidence>
<reference evidence="6 7" key="1">
    <citation type="journal article" date="2015" name="Genome Biol. Evol.">
        <title>Phylogenomic analyses indicate that early fungi evolved digesting cell walls of algal ancestors of land plants.</title>
        <authorList>
            <person name="Chang Y."/>
            <person name="Wang S."/>
            <person name="Sekimoto S."/>
            <person name="Aerts A.L."/>
            <person name="Choi C."/>
            <person name="Clum A."/>
            <person name="LaButti K.M."/>
            <person name="Lindquist E.A."/>
            <person name="Yee Ngan C."/>
            <person name="Ohm R.A."/>
            <person name="Salamov A.A."/>
            <person name="Grigoriev I.V."/>
            <person name="Spatafora J.W."/>
            <person name="Berbee M.L."/>
        </authorList>
    </citation>
    <scope>NUCLEOTIDE SEQUENCE [LARGE SCALE GENOMIC DNA]</scope>
    <source>
        <strain evidence="6 7">JEL478</strain>
    </source>
</reference>
<feature type="domain" description="U3 small nucleolar RNA-associated protein 20 C-terminal" evidence="5">
    <location>
        <begin position="2357"/>
        <end position="2698"/>
    </location>
</feature>
<dbReference type="InterPro" id="IPR016024">
    <property type="entry name" value="ARM-type_fold"/>
</dbReference>
<keyword evidence="7" id="KW-1185">Reference proteome</keyword>
<accession>A0A139AW80</accession>
<dbReference type="Proteomes" id="UP000070544">
    <property type="component" value="Unassembled WGS sequence"/>
</dbReference>
<protein>
    <submittedName>
        <fullName evidence="6">Uncharacterized protein</fullName>
    </submittedName>
</protein>
<dbReference type="Pfam" id="PF07539">
    <property type="entry name" value="UTP20_N"/>
    <property type="match status" value="1"/>
</dbReference>
<sequence length="2708" mass="304207">MRDTVPVSDLNKGQGRNTYKFVSFNERIKDVKVTVSSLKRAQDTPEGGDSFFLSSLLKWREENTTLPFARFSAEVDQLCQSLPILLFNKSRVAQVIVNALMEPESLAWEPLMDLSVQLVKDLGVEVWDEWPSLFQAVATYVNVKDAKVVEANVGSFAPHFHFRVETSFLACVAFQSMLVFLPLKRSPSLFVDYEQTNKFKKSWSSALKSSKKPLGQKRRTLPEKELLFWSRKATVYLEALLNNVYNEEGGGMNGCILRFLIHIFVAISSHITPTAAEDIWDLLISEAQKHLDAAEKSPDDKVWWKVAVVTEVISAVAGNKKGDLVKDHVALLQLVTISAKKLASFDSQLSAMSSVLAATHTLLHVTPVAVALGPAKTLSETVVSLPTFTVAASWVRTASILAPVLFAAVILNPYMERVTLELRSDNSKDVDVALASLADLLGGDWLAKAPSTHLLVGKLRIQSILALEIETQLRRVSEKAGSWKFNDMDWTAEETLTGERVVALCRIVSHVDLPGSSVAALFTEFLHVAVQSLPKGLENSVGNRQQRHFLESVIGIALDALASVLVRSKKWDVIASLWADIVKPLMEKAASNVEVMKGIATIVAGVAESGTNRELFSQESLAEALPLLKRNLSLPSVDIRLHTLQTLRQFQQYPLKLQAGTESDSAELTVGQKAGKRKRVPDDEGDCKRRATTGSSGSSTQAGCELFDLLHTIVSIPSLPQSYREKAIHITKLYLLISSRQVPVFYDEVVPLSVIGMLAEGFAPLWKDAKKLLIAAASVRSRVVWDVLCEYSDIQAKILPGRNIRKSSYSATELASDTWVMRKVKDAENTSRSFLERSDIALRALFVLSLPEPERSLEPWFYYLQLLQAMEDIPNLAEQHSSHIVDSFFEFMERDYFPRGTDKEDSHVPPSTEPTVDDAAALPAPSAKTIRQRLQQYLGLFSKFRHPKKVARASELHEVYLKLLGKGDQKIQELSLSCLAGWNYNFMATYRETLNNIIDDSKFRNQLSLLSWEEINQSITSDSEKNQFMNILLRILYGKLVTRRGKDSARSGLKARRMAILAFLAQCRKGDLTLFLSLMTEGFSGVVAHMYYPVDSLPLLAPEYGFAVNNKAAQDFIVTIPTTRVMGLLHNIEDFIKQLRHLAEPFLPFLGEMLLYILYRAERVVEESRLAAMDIDEASESSHSDHDDAQLEDSPLEQSLVKQARIIRQQVLRRYSEMFSIGLDLPFDSIVSDLFRISLSDKIPRLDTENTQSPNSLLELFATWAFHARSVHFLVDFDPQLLPRLFGLLSAKKVSVKVVMLVLTIIDDLISAQETGSVLSHGGNIIQPCVPHILRNIEVLLAENSNKDTDLEARNVFRRAVDILARLGVFVEDANSASKLTDLLLPSLKRSVKMIDNQTKSKVLAVIRSFVPLMHLGGGVRVEDGQLYGIMSRLLSTTSDKACRLELQGIFQEFAKVDASLATVASIVSDLNAYSQKRLDEMDYDRKFNAFSTIKSSIFSLMDPLQLLPIIHSLLYEVQNVDDYAVRTAAANALISFVRRVVDEKETANPGTNQFMELILYVLFPAIKRGFKNRNMAVRQELLMVLNEMVKTFPSEEMFMDLLPWLADGDEEANIFKNLHHLQIHRRIRALRRIGEYCGKEDMRSNTLSGILVPLILHFVFESDRVAEHELINEAVTTLGLISKYLNWGAYYSLVRMIVTKLGQNDSLAKVLIRLLSTTLDGFHFDVRGATKVQSQGEGESQAVDVENEVHENETDEVEDRILLRENMEESDRSEHIFLVVIGKILPQLHKYLKEEDDQTVSIRVPVALAIAKLLKRLPEDSLKQQLPQLLLSLCGLLRSRLQSARDSTRETLSKILDLLGPDYLSFVIAQLKTSLTRGYQKHVLSYTVSALIAHLAPNVTTGDIDYCLEDIVTILTDDIFGEVAEEKEVKELAAKTKEMNRNKSFETFEMLAKLIRFARVAELLVPLKRIMVETDKAQALAKVDHVLRRISGGLSLNPDVNTSDLLIFIYGLLTESLPLSKVSKTTNKKKTLAEENFIVQLRAKDALGAVSYFSVNAHRFTIFGLTLLLSGIKRQRIDLEIDANRRMLEPLVGIVGECLYSSNNEVVIDALKVLCVLCGAALGNLTEIMPVILRKVFELLATSASGDDDFTQTSLKLIIIVLRERPDVSITDKQLVALMKLIKPELDRSESRSTTFSILRAIMSRKIVSEEIYDIMDSVSQLLVTSQSHETRDLSRSAWLQFLLDYPQGKGRLRKQMNFLVKNLTYEFESGRISVLEMLSAIFQKFPITILEEYSETVFLAVVLVVINDDSRECRRVASELCKKVLQRCFEAPHNAERLLTLAEKWFSPKSELQLRRTAAQVYGMIFESVPSVVGKRTTTLIDSFCDTLESSNWKEQEEDEITKTWDLDYHILNAFAKLVAKSPKMLFAPESERAWILVLDFLLHPHSWIRLVSSRLLSTYCSKVSTDTALFVENGRSSMLQDAPRCIELGNKICIQLKALEIVDDLKSLLVGNITFIGMRLLHLDARSSETSDEDEMSDDEASAPSQTGADRFFTRFLRKLAYIARTERTRTKKQDARFAIFGAFCKLVEVLPPEIVVQQLPTLIASPYRVVTDRTERGADGLKVLAQEVLDTCQKRAGTEAYLDAYNAVHTASQQLRQERKAQQDLDAVARPALAAKRKIAAGLKKKAAKKRKVEEYKKSRLAYQ</sequence>
<evidence type="ECO:0000259" key="3">
    <source>
        <dbReference type="Pfam" id="PF07539"/>
    </source>
</evidence>
<dbReference type="InterPro" id="IPR057525">
    <property type="entry name" value="UTP20_C"/>
</dbReference>
<dbReference type="OMA" id="EGLMAMF"/>
<evidence type="ECO:0000256" key="1">
    <source>
        <dbReference type="PROSITE-ProRule" id="PRU00103"/>
    </source>
</evidence>
<proteinExistence type="predicted"/>
<dbReference type="Gene3D" id="1.25.10.10">
    <property type="entry name" value="Leucine-rich Repeat Variant"/>
    <property type="match status" value="3"/>
</dbReference>
<evidence type="ECO:0000259" key="4">
    <source>
        <dbReference type="Pfam" id="PF20416"/>
    </source>
</evidence>
<feature type="region of interest" description="Disordered" evidence="2">
    <location>
        <begin position="900"/>
        <end position="919"/>
    </location>
</feature>
<dbReference type="Pfam" id="PF20416">
    <property type="entry name" value="UTP20"/>
    <property type="match status" value="1"/>
</dbReference>
<gene>
    <name evidence="6" type="ORF">M427DRAFT_499228</name>
</gene>
<evidence type="ECO:0000313" key="7">
    <source>
        <dbReference type="Proteomes" id="UP000070544"/>
    </source>
</evidence>
<evidence type="ECO:0000313" key="6">
    <source>
        <dbReference type="EMBL" id="KXS20992.1"/>
    </source>
</evidence>
<evidence type="ECO:0000259" key="5">
    <source>
        <dbReference type="Pfam" id="PF23099"/>
    </source>
</evidence>
<dbReference type="InterPro" id="IPR046523">
    <property type="entry name" value="UTP20_dom"/>
</dbReference>
<feature type="domain" description="U3 small nucleolar RNA-associated protein 20" evidence="4">
    <location>
        <begin position="1796"/>
        <end position="2013"/>
    </location>
</feature>
<dbReference type="GO" id="GO:0032040">
    <property type="term" value="C:small-subunit processome"/>
    <property type="evidence" value="ECO:0007669"/>
    <property type="project" value="TreeGrafter"/>
</dbReference>
<dbReference type="InterPro" id="IPR052575">
    <property type="entry name" value="SSU_processome_comp_20"/>
</dbReference>
<name>A0A139AW80_GONPJ</name>
<dbReference type="PANTHER" id="PTHR17695:SF11">
    <property type="entry name" value="SMALL SUBUNIT PROCESSOME COMPONENT 20 HOMOLOG"/>
    <property type="match status" value="1"/>
</dbReference>
<dbReference type="PROSITE" id="PS50077">
    <property type="entry name" value="HEAT_REPEAT"/>
    <property type="match status" value="1"/>
</dbReference>
<feature type="domain" description="U3 small nucleolar RNA-associated protein 20 N-terminal" evidence="3">
    <location>
        <begin position="929"/>
        <end position="1575"/>
    </location>
</feature>
<feature type="repeat" description="HEAT" evidence="1">
    <location>
        <begin position="1785"/>
        <end position="1826"/>
    </location>
</feature>
<dbReference type="InterPro" id="IPR011989">
    <property type="entry name" value="ARM-like"/>
</dbReference>
<dbReference type="OrthoDB" id="360653at2759"/>
<organism evidence="6 7">
    <name type="scientific">Gonapodya prolifera (strain JEL478)</name>
    <name type="common">Monoblepharis prolifera</name>
    <dbReference type="NCBI Taxonomy" id="1344416"/>
    <lineage>
        <taxon>Eukaryota</taxon>
        <taxon>Fungi</taxon>
        <taxon>Fungi incertae sedis</taxon>
        <taxon>Chytridiomycota</taxon>
        <taxon>Chytridiomycota incertae sedis</taxon>
        <taxon>Monoblepharidomycetes</taxon>
        <taxon>Monoblepharidales</taxon>
        <taxon>Gonapodyaceae</taxon>
        <taxon>Gonapodya</taxon>
    </lineage>
</organism>
<dbReference type="SUPFAM" id="SSF48371">
    <property type="entry name" value="ARM repeat"/>
    <property type="match status" value="2"/>
</dbReference>